<accession>A0A7W6R7I8</accession>
<dbReference type="AlphaFoldDB" id="A0A7W6R7I8"/>
<dbReference type="PROSITE" id="PS50949">
    <property type="entry name" value="HTH_GNTR"/>
    <property type="match status" value="1"/>
</dbReference>
<evidence type="ECO:0000256" key="3">
    <source>
        <dbReference type="ARBA" id="ARBA00023163"/>
    </source>
</evidence>
<evidence type="ECO:0000256" key="1">
    <source>
        <dbReference type="ARBA" id="ARBA00023015"/>
    </source>
</evidence>
<dbReference type="Gene3D" id="1.10.10.10">
    <property type="entry name" value="Winged helix-like DNA-binding domain superfamily/Winged helix DNA-binding domain"/>
    <property type="match status" value="1"/>
</dbReference>
<dbReference type="PANTHER" id="PTHR43537">
    <property type="entry name" value="TRANSCRIPTIONAL REGULATOR, GNTR FAMILY"/>
    <property type="match status" value="1"/>
</dbReference>
<keyword evidence="1" id="KW-0805">Transcription regulation</keyword>
<dbReference type="GO" id="GO:0003700">
    <property type="term" value="F:DNA-binding transcription factor activity"/>
    <property type="evidence" value="ECO:0007669"/>
    <property type="project" value="InterPro"/>
</dbReference>
<dbReference type="SMART" id="SM00895">
    <property type="entry name" value="FCD"/>
    <property type="match status" value="1"/>
</dbReference>
<dbReference type="PANTHER" id="PTHR43537:SF24">
    <property type="entry name" value="GLUCONATE OPERON TRANSCRIPTIONAL REPRESSOR"/>
    <property type="match status" value="1"/>
</dbReference>
<evidence type="ECO:0000256" key="2">
    <source>
        <dbReference type="ARBA" id="ARBA00023125"/>
    </source>
</evidence>
<dbReference type="Pfam" id="PF00392">
    <property type="entry name" value="GntR"/>
    <property type="match status" value="1"/>
</dbReference>
<dbReference type="InterPro" id="IPR036388">
    <property type="entry name" value="WH-like_DNA-bd_sf"/>
</dbReference>
<organism evidence="5 6">
    <name type="scientific">Rhizobium esperanzae</name>
    <dbReference type="NCBI Taxonomy" id="1967781"/>
    <lineage>
        <taxon>Bacteria</taxon>
        <taxon>Pseudomonadati</taxon>
        <taxon>Pseudomonadota</taxon>
        <taxon>Alphaproteobacteria</taxon>
        <taxon>Hyphomicrobiales</taxon>
        <taxon>Rhizobiaceae</taxon>
        <taxon>Rhizobium/Agrobacterium group</taxon>
        <taxon>Rhizobium</taxon>
    </lineage>
</organism>
<dbReference type="SMART" id="SM00345">
    <property type="entry name" value="HTH_GNTR"/>
    <property type="match status" value="1"/>
</dbReference>
<keyword evidence="3" id="KW-0804">Transcription</keyword>
<dbReference type="SUPFAM" id="SSF48008">
    <property type="entry name" value="GntR ligand-binding domain-like"/>
    <property type="match status" value="1"/>
</dbReference>
<dbReference type="InterPro" id="IPR008920">
    <property type="entry name" value="TF_FadR/GntR_C"/>
</dbReference>
<dbReference type="SUPFAM" id="SSF46785">
    <property type="entry name" value="Winged helix' DNA-binding domain"/>
    <property type="match status" value="1"/>
</dbReference>
<evidence type="ECO:0000259" key="4">
    <source>
        <dbReference type="PROSITE" id="PS50949"/>
    </source>
</evidence>
<sequence length="248" mass="28748">MTAFFLGRTAFSYAKMDRERNALNMSAFEVDYEAAESTLAERTYIRLRDDIITTLLPPGTLLREAELMKRLEVGRTPVREALQRLQYDGFVVVSARRGTFVSKIDINDLTAVYEARARIESWATRLAAERLREFERQEARQLIDELKQTTGPMALEDILALDRRVHRFIYKVAKNSFLFDTLDHYHNLSLRILYVAMKRFPTLVPRLEDVLHDQVLMLEAVCRGDADEAEKIAMAHVMSFESEVRKVI</sequence>
<keyword evidence="2 5" id="KW-0238">DNA-binding</keyword>
<evidence type="ECO:0000313" key="6">
    <source>
        <dbReference type="Proteomes" id="UP000540909"/>
    </source>
</evidence>
<comment type="caution">
    <text evidence="5">The sequence shown here is derived from an EMBL/GenBank/DDBJ whole genome shotgun (WGS) entry which is preliminary data.</text>
</comment>
<dbReference type="Proteomes" id="UP000540909">
    <property type="component" value="Unassembled WGS sequence"/>
</dbReference>
<gene>
    <name evidence="5" type="ORF">GGD57_004875</name>
</gene>
<name>A0A7W6R7I8_9HYPH</name>
<dbReference type="PRINTS" id="PR00035">
    <property type="entry name" value="HTHGNTR"/>
</dbReference>
<evidence type="ECO:0000313" key="5">
    <source>
        <dbReference type="EMBL" id="MBB4238265.1"/>
    </source>
</evidence>
<dbReference type="Pfam" id="PF07729">
    <property type="entry name" value="FCD"/>
    <property type="match status" value="1"/>
</dbReference>
<dbReference type="InterPro" id="IPR000524">
    <property type="entry name" value="Tscrpt_reg_HTH_GntR"/>
</dbReference>
<proteinExistence type="predicted"/>
<dbReference type="Gene3D" id="1.20.120.530">
    <property type="entry name" value="GntR ligand-binding domain-like"/>
    <property type="match status" value="1"/>
</dbReference>
<dbReference type="CDD" id="cd07377">
    <property type="entry name" value="WHTH_GntR"/>
    <property type="match status" value="1"/>
</dbReference>
<dbReference type="EMBL" id="JACIFY010000020">
    <property type="protein sequence ID" value="MBB4238265.1"/>
    <property type="molecule type" value="Genomic_DNA"/>
</dbReference>
<dbReference type="InterPro" id="IPR011711">
    <property type="entry name" value="GntR_C"/>
</dbReference>
<dbReference type="GO" id="GO:0003677">
    <property type="term" value="F:DNA binding"/>
    <property type="evidence" value="ECO:0007669"/>
    <property type="project" value="UniProtKB-KW"/>
</dbReference>
<feature type="domain" description="HTH gntR-type" evidence="4">
    <location>
        <begin position="37"/>
        <end position="104"/>
    </location>
</feature>
<protein>
    <submittedName>
        <fullName evidence="5">DNA-binding GntR family transcriptional regulator</fullName>
    </submittedName>
</protein>
<reference evidence="5 6" key="1">
    <citation type="submission" date="2020-08" db="EMBL/GenBank/DDBJ databases">
        <title>Genomic Encyclopedia of Type Strains, Phase IV (KMG-V): Genome sequencing to study the core and pangenomes of soil and plant-associated prokaryotes.</title>
        <authorList>
            <person name="Whitman W."/>
        </authorList>
    </citation>
    <scope>NUCLEOTIDE SEQUENCE [LARGE SCALE GENOMIC DNA]</scope>
    <source>
        <strain evidence="5 6">SEMIA 4089</strain>
    </source>
</reference>
<dbReference type="InterPro" id="IPR036390">
    <property type="entry name" value="WH_DNA-bd_sf"/>
</dbReference>